<gene>
    <name evidence="2" type="ORF">VB776_21745</name>
</gene>
<reference evidence="2 3" key="1">
    <citation type="submission" date="2023-12" db="EMBL/GenBank/DDBJ databases">
        <title>Novel species of the genus Arcicella isolated from rivers.</title>
        <authorList>
            <person name="Lu H."/>
        </authorList>
    </citation>
    <scope>NUCLEOTIDE SEQUENCE [LARGE SCALE GENOMIC DNA]</scope>
    <source>
        <strain evidence="2 3">DC2W</strain>
    </source>
</reference>
<evidence type="ECO:0000259" key="1">
    <source>
        <dbReference type="Pfam" id="PF00656"/>
    </source>
</evidence>
<keyword evidence="3" id="KW-1185">Reference proteome</keyword>
<accession>A0ABU5SAU2</accession>
<evidence type="ECO:0000313" key="2">
    <source>
        <dbReference type="EMBL" id="MEA5405579.1"/>
    </source>
</evidence>
<dbReference type="RefSeq" id="WP_323698984.1">
    <property type="nucleotide sequence ID" value="NZ_JAYGIL010000039.1"/>
</dbReference>
<dbReference type="Gene3D" id="3.40.50.1460">
    <property type="match status" value="1"/>
</dbReference>
<proteinExistence type="predicted"/>
<dbReference type="Pfam" id="PF00656">
    <property type="entry name" value="Peptidase_C14"/>
    <property type="match status" value="1"/>
</dbReference>
<dbReference type="SUPFAM" id="SSF52129">
    <property type="entry name" value="Caspase-like"/>
    <property type="match status" value="1"/>
</dbReference>
<dbReference type="InterPro" id="IPR011600">
    <property type="entry name" value="Pept_C14_caspase"/>
</dbReference>
<dbReference type="EMBL" id="JAYGIL010000039">
    <property type="protein sequence ID" value="MEA5405579.1"/>
    <property type="molecule type" value="Genomic_DNA"/>
</dbReference>
<dbReference type="Proteomes" id="UP001303899">
    <property type="component" value="Unassembled WGS sequence"/>
</dbReference>
<comment type="caution">
    <text evidence="2">The sequence shown here is derived from an EMBL/GenBank/DDBJ whole genome shotgun (WGS) entry which is preliminary data.</text>
</comment>
<name>A0ABU5SAU2_9BACT</name>
<dbReference type="InterPro" id="IPR029030">
    <property type="entry name" value="Caspase-like_dom_sf"/>
</dbReference>
<feature type="domain" description="Peptidase C14 caspase" evidence="1">
    <location>
        <begin position="13"/>
        <end position="213"/>
    </location>
</feature>
<evidence type="ECO:0000313" key="3">
    <source>
        <dbReference type="Proteomes" id="UP001303899"/>
    </source>
</evidence>
<protein>
    <submittedName>
        <fullName evidence="2">Caspase family protein</fullName>
    </submittedName>
</protein>
<sequence length="503" mass="58280">MTETIDISQENTFAVIIAIEDYRFNDGSIGITPVKYARNDATKFKKMLREEFQIPEDNITMWLDKDTTKSAFENELPYSIRQLSKGQKFIFYYAGHGFFSSSQNKLTCWDTHPDNLVGTTVSINEVLLKPLEETECQQSIIFLDCCSNYIKDKLSSRDIISNFNDREFEAFLKSKEYNAVFMSCSPGEKSYSNDILKHGIWTYHLIEALKGNIPDVILRKQFITDNSIKNYLAIAVPRFITEKTEHRGTQRPYAKINSTGDFLIRKLPVVEEKLNNEFPKLNLKFDNASFRKVTFVPIKRAKGFQRGHFIPDKVSASGNLFIQRVFNDNLEEEIQEIYQNTKEVLSLRKRHIQIVSEVGGGSVECDTYRYFIEVEQSSDNPAEAKMVRRLIIRVRREELVENFDDIFPQQIDEIVIPYEGKIDFDELVEKFENLKDEDRGKLYDNEMKGEIEYTTYSGLTIKVDVEDLEITITPNKTMKCLELIDTTIEGLKKISIGKVNLLK</sequence>
<organism evidence="2 3">
    <name type="scientific">Arcicella gelida</name>
    <dbReference type="NCBI Taxonomy" id="2984195"/>
    <lineage>
        <taxon>Bacteria</taxon>
        <taxon>Pseudomonadati</taxon>
        <taxon>Bacteroidota</taxon>
        <taxon>Cytophagia</taxon>
        <taxon>Cytophagales</taxon>
        <taxon>Flectobacillaceae</taxon>
        <taxon>Arcicella</taxon>
    </lineage>
</organism>